<proteinExistence type="predicted"/>
<dbReference type="AlphaFoldDB" id="A0A242M2A9"/>
<dbReference type="Proteomes" id="UP000195221">
    <property type="component" value="Unassembled WGS sequence"/>
</dbReference>
<dbReference type="EMBL" id="NBTZ01000182">
    <property type="protein sequence ID" value="OTP65240.1"/>
    <property type="molecule type" value="Genomic_DNA"/>
</dbReference>
<organism evidence="1 2">
    <name type="scientific">Caballeronia sordidicola</name>
    <name type="common">Burkholderia sordidicola</name>
    <dbReference type="NCBI Taxonomy" id="196367"/>
    <lineage>
        <taxon>Bacteria</taxon>
        <taxon>Pseudomonadati</taxon>
        <taxon>Pseudomonadota</taxon>
        <taxon>Betaproteobacteria</taxon>
        <taxon>Burkholderiales</taxon>
        <taxon>Burkholderiaceae</taxon>
        <taxon>Caballeronia</taxon>
    </lineage>
</organism>
<name>A0A242M2A9_CABSO</name>
<evidence type="ECO:0000313" key="1">
    <source>
        <dbReference type="EMBL" id="OTP65240.1"/>
    </source>
</evidence>
<protein>
    <submittedName>
        <fullName evidence="1">Uncharacterized protein</fullName>
    </submittedName>
</protein>
<sequence>MVLDKRVSSKIFFHSSGKRRIHYGSTQGVALTLDGLETFASKHQFGALGQKLRHCNVSNLEFDTREKM</sequence>
<comment type="caution">
    <text evidence="1">The sequence shown here is derived from an EMBL/GenBank/DDBJ whole genome shotgun (WGS) entry which is preliminary data.</text>
</comment>
<gene>
    <name evidence="1" type="ORF">PAMC26577_40440</name>
</gene>
<evidence type="ECO:0000313" key="2">
    <source>
        <dbReference type="Proteomes" id="UP000195221"/>
    </source>
</evidence>
<accession>A0A242M2A9</accession>
<reference evidence="1 2" key="1">
    <citation type="submission" date="2017-03" db="EMBL/GenBank/DDBJ databases">
        <title>Genome analysis of strain PAMC 26577.</title>
        <authorList>
            <person name="Oh H.-M."/>
            <person name="Yang J.-A."/>
        </authorList>
    </citation>
    <scope>NUCLEOTIDE SEQUENCE [LARGE SCALE GENOMIC DNA]</scope>
    <source>
        <strain evidence="1 2">PAMC 26577</strain>
    </source>
</reference>